<feature type="region of interest" description="Disordered" evidence="6">
    <location>
        <begin position="260"/>
        <end position="387"/>
    </location>
</feature>
<dbReference type="GO" id="GO:0070161">
    <property type="term" value="C:anchoring junction"/>
    <property type="evidence" value="ECO:0007669"/>
    <property type="project" value="UniProtKB-SubCell"/>
</dbReference>
<feature type="region of interest" description="Disordered" evidence="6">
    <location>
        <begin position="870"/>
        <end position="893"/>
    </location>
</feature>
<feature type="compositionally biased region" description="Low complexity" evidence="6">
    <location>
        <begin position="583"/>
        <end position="596"/>
    </location>
</feature>
<dbReference type="InterPro" id="IPR050384">
    <property type="entry name" value="Endophilin_SH3RF"/>
</dbReference>
<protein>
    <recommendedName>
        <fullName evidence="12">Sorbin and SH3 domain containing 2a</fullName>
    </recommendedName>
</protein>
<feature type="compositionally biased region" description="Polar residues" evidence="6">
    <location>
        <begin position="296"/>
        <end position="308"/>
    </location>
</feature>
<evidence type="ECO:0000256" key="5">
    <source>
        <dbReference type="PROSITE-ProRule" id="PRU00192"/>
    </source>
</evidence>
<keyword evidence="2 5" id="KW-0728">SH3 domain</keyword>
<dbReference type="Pfam" id="PF02208">
    <property type="entry name" value="Sorb"/>
    <property type="match status" value="1"/>
</dbReference>
<evidence type="ECO:0000256" key="1">
    <source>
        <dbReference type="ARBA" id="ARBA00004282"/>
    </source>
</evidence>
<dbReference type="InterPro" id="IPR001452">
    <property type="entry name" value="SH3_domain"/>
</dbReference>
<feature type="compositionally biased region" description="Basic and acidic residues" evidence="6">
    <location>
        <begin position="753"/>
        <end position="774"/>
    </location>
</feature>
<feature type="region of interest" description="Disordered" evidence="6">
    <location>
        <begin position="434"/>
        <end position="697"/>
    </location>
</feature>
<name>A0A3P8ZY43_ESOLU</name>
<feature type="region of interest" description="Disordered" evidence="6">
    <location>
        <begin position="156"/>
        <end position="195"/>
    </location>
</feature>
<keyword evidence="7" id="KW-1133">Transmembrane helix</keyword>
<reference evidence="10" key="3">
    <citation type="submission" date="2025-08" db="UniProtKB">
        <authorList>
            <consortium name="Ensembl"/>
        </authorList>
    </citation>
    <scope>IDENTIFICATION</scope>
</reference>
<evidence type="ECO:0000256" key="3">
    <source>
        <dbReference type="ARBA" id="ARBA00022737"/>
    </source>
</evidence>
<evidence type="ECO:0000256" key="4">
    <source>
        <dbReference type="ARBA" id="ARBA00022949"/>
    </source>
</evidence>
<evidence type="ECO:0000256" key="7">
    <source>
        <dbReference type="SAM" id="Phobius"/>
    </source>
</evidence>
<feature type="region of interest" description="Disordered" evidence="6">
    <location>
        <begin position="1141"/>
        <end position="1233"/>
    </location>
</feature>
<comment type="subcellular location">
    <subcellularLocation>
        <location evidence="1">Cell junction</location>
    </subcellularLocation>
</comment>
<dbReference type="SUPFAM" id="SSF50044">
    <property type="entry name" value="SH3-domain"/>
    <property type="match status" value="3"/>
</dbReference>
<dbReference type="PANTHER" id="PTHR14167:SF56">
    <property type="entry name" value="SORBIN AND SH3 DOMAIN-CONTAINING PROTEIN 2"/>
    <property type="match status" value="1"/>
</dbReference>
<keyword evidence="7" id="KW-0812">Transmembrane</keyword>
<evidence type="ECO:0000259" key="9">
    <source>
        <dbReference type="PROSITE" id="PS50831"/>
    </source>
</evidence>
<evidence type="ECO:0000259" key="8">
    <source>
        <dbReference type="PROSITE" id="PS50002"/>
    </source>
</evidence>
<feature type="region of interest" description="Disordered" evidence="6">
    <location>
        <begin position="84"/>
        <end position="136"/>
    </location>
</feature>
<sequence length="1482" mass="162133">MVPCLMHVLCWWGLVSLYVCVWIYLSDSGGLARKSTSLSLTLTPMKRMQSSPNLCGAEGNDSNPSDSDVWRSYSATEGLRNGDVTTSSLAAKGFRSVRPNLQGKRSPTPTPPPGSHGIHLSPVGSPPSPYSPPLPGFGDCSSNSLVVRNQSHSSETMSCSLCPEDTPHNPTTVSTLPSTSSSSLSQGSGRLSPGLTPSQATEILYFPGTRPPPHCEAVLTDKPPLPHRERHTSSLSVRITPSTPLVVTVPLPLFCQAPLPTAGPTSTGPKDTGTSPLLLAPPAGRQVNHRGVNGNPGVTGTSHSHLQRSFSPMSYPPPPSLSPSLGLITQARSTELRSPGYPRMSRPPSTSPGEEGHPGAPAASGEGEAGKGIHPVEESGAIKTTGDRSRDWYKSMFKQIHVVRKPGSDHTDVSSITAAAVSTDNHRRSVPAFRPASSLQAHPPPTSHTYRPMTKSVSDNGTCSILRSTNASPVPPAPPPEASFSQVRGEERERDTGPAHGGTVDTNQYGPPDRKVDTRKYRAEPRSIFDYEPGKSSVLEQEKQSSLHHTPADRNTDRASSSASDYRKRRKSEPAAQQTRPASCLTTSQSTSSTLSGPASHQGPASWPLEQSRSISHSHGHPVWPVEPPRSTSLTATSQGPPSWPIEPPRGSSNSSGLRKPVAISSPASPSRAKGGNISDIHSAHFSSPGPTHNASHSSVFLCPNDETVDCVERLEDSDDSPEMCLKNGWQAPSQNPEASPKLKSWSCDDLLAEDRGVPQARSEREDFQQEGKGDNNSSLPLSEWNRPRSAHDAPGFLKLYKKMHHINRQDLMESKSSQVICSVKARILEYEGELHKGRLASWRGYSQDVPQELVHNRISQFESLIQKSKSMPNLGGGREATPGGQSKVAGSPQRRFSIESLLDEDPPARDPPEGKPHYPRINPRQNCAPVHIQITGDNHQIYPQRPASQQEVCSDSEYDAVRSELSDFIQIEGSSFCSESDYDRCSRTSSESPYGSGHHHHRHHNNNYLVGNCKGRCPASYTRFTTMLRHERAKQLTMEDPESVRSKLAFLVSPVPFRRKSGSPPQIHGQAGSTRSVPLSCCKSSMYEVLDEALRDIYEHIQAKRRRGSLPDNSILHRLLAELLPDIPERSSSLRALCRGSPVPGAQTPEPVHPYPPHPDGMPSPASYQPEFSPLPHIASYHHMDPNNNSNVCGEDYYQDQEPSRGRSYADGGLQAPQSRRPTPDVREKQPARARYDFTAQTVKELTFKKGETVNVIRQIDNNWYEGEHRGLVGIFPISYVEKIPVSKKPQPARPPPPAQVREIGEAVARYNFNADTSVELSLRKGERVILLRQVDQNWYEGRIPDSNKQGIFPVSYVDVVIDKGIFPVSYVDVVMDKSPAGKSPVHHYTEPSCLPMRESADRIHPLGSAKRPAFTQDALNCAGEPFQVLYNYAPRNEDELELKEGDVVDVMEKCDDGWFVGTSRRSKFFGTFPGNYVKRL</sequence>
<feature type="compositionally biased region" description="Basic and acidic residues" evidence="6">
    <location>
        <begin position="512"/>
        <end position="533"/>
    </location>
</feature>
<accession>A0A3P8ZY43</accession>
<feature type="compositionally biased region" description="Polar residues" evidence="6">
    <location>
        <begin position="685"/>
        <end position="697"/>
    </location>
</feature>
<evidence type="ECO:0000256" key="6">
    <source>
        <dbReference type="SAM" id="MobiDB-lite"/>
    </source>
</evidence>
<dbReference type="Proteomes" id="UP000265140">
    <property type="component" value="Chromosome 4"/>
</dbReference>
<feature type="compositionally biased region" description="Basic and acidic residues" evidence="6">
    <location>
        <begin position="907"/>
        <end position="917"/>
    </location>
</feature>
<dbReference type="PROSITE" id="PS50002">
    <property type="entry name" value="SH3"/>
    <property type="match status" value="3"/>
</dbReference>
<evidence type="ECO:0000256" key="2">
    <source>
        <dbReference type="ARBA" id="ARBA00022443"/>
    </source>
</evidence>
<keyword evidence="7" id="KW-0472">Membrane</keyword>
<dbReference type="SMART" id="SM00326">
    <property type="entry name" value="SH3"/>
    <property type="match status" value="3"/>
</dbReference>
<feature type="compositionally biased region" description="Basic and acidic residues" evidence="6">
    <location>
        <begin position="540"/>
        <end position="557"/>
    </location>
</feature>
<dbReference type="InterPro" id="IPR003127">
    <property type="entry name" value="SoHo_dom"/>
</dbReference>
<feature type="compositionally biased region" description="Pro residues" evidence="6">
    <location>
        <begin position="124"/>
        <end position="135"/>
    </location>
</feature>
<feature type="domain" description="SH3" evidence="8">
    <location>
        <begin position="1228"/>
        <end position="1287"/>
    </location>
</feature>
<proteinExistence type="predicted"/>
<dbReference type="PRINTS" id="PR00452">
    <property type="entry name" value="SH3DOMAIN"/>
</dbReference>
<dbReference type="PANTHER" id="PTHR14167">
    <property type="entry name" value="SH3 DOMAIN-CONTAINING"/>
    <property type="match status" value="1"/>
</dbReference>
<dbReference type="Pfam" id="PF14604">
    <property type="entry name" value="SH3_9"/>
    <property type="match status" value="1"/>
</dbReference>
<reference evidence="11" key="1">
    <citation type="journal article" date="2014" name="PLoS ONE">
        <title>The genome and linkage map of the northern pike (Esox lucius): conserved synteny revealed between the salmonid sister group and the Neoteleostei.</title>
        <authorList>
            <person name="Rondeau E.B."/>
            <person name="Minkley D.R."/>
            <person name="Leong J.S."/>
            <person name="Messmer A.M."/>
            <person name="Jantzen J.R."/>
            <person name="von Schalburg K.R."/>
            <person name="Lemon C."/>
            <person name="Bird N.H."/>
            <person name="Koop B.F."/>
        </authorList>
    </citation>
    <scope>NUCLEOTIDE SEQUENCE</scope>
</reference>
<feature type="region of interest" description="Disordered" evidence="6">
    <location>
        <begin position="719"/>
        <end position="788"/>
    </location>
</feature>
<feature type="domain" description="SoHo" evidence="9">
    <location>
        <begin position="364"/>
        <end position="423"/>
    </location>
</feature>
<feature type="compositionally biased region" description="Polar residues" evidence="6">
    <location>
        <begin position="263"/>
        <end position="275"/>
    </location>
</feature>
<dbReference type="SMART" id="SM00459">
    <property type="entry name" value="Sorb"/>
    <property type="match status" value="1"/>
</dbReference>
<gene>
    <name evidence="10" type="primary">NHSL2</name>
</gene>
<feature type="compositionally biased region" description="Basic and acidic residues" evidence="6">
    <location>
        <begin position="1223"/>
        <end position="1233"/>
    </location>
</feature>
<dbReference type="Gene3D" id="2.30.30.40">
    <property type="entry name" value="SH3 Domains"/>
    <property type="match status" value="3"/>
</dbReference>
<feature type="compositionally biased region" description="Low complexity" evidence="6">
    <location>
        <begin position="170"/>
        <end position="195"/>
    </location>
</feature>
<dbReference type="GO" id="GO:0005886">
    <property type="term" value="C:plasma membrane"/>
    <property type="evidence" value="ECO:0007669"/>
    <property type="project" value="TreeGrafter"/>
</dbReference>
<feature type="compositionally biased region" description="Pro residues" evidence="6">
    <location>
        <begin position="1152"/>
        <end position="1163"/>
    </location>
</feature>
<keyword evidence="4" id="KW-0965">Cell junction</keyword>
<feature type="domain" description="SH3" evidence="8">
    <location>
        <begin position="1303"/>
        <end position="1364"/>
    </location>
</feature>
<dbReference type="GeneTree" id="ENSGT00940000157056"/>
<feature type="transmembrane region" description="Helical" evidence="7">
    <location>
        <begin position="7"/>
        <end position="25"/>
    </location>
</feature>
<keyword evidence="3" id="KW-0677">Repeat</keyword>
<evidence type="ECO:0000313" key="11">
    <source>
        <dbReference type="Proteomes" id="UP000265140"/>
    </source>
</evidence>
<reference evidence="10" key="2">
    <citation type="submission" date="2020-02" db="EMBL/GenBank/DDBJ databases">
        <title>Esox lucius (northern pike) genome, fEsoLuc1, primary haplotype.</title>
        <authorList>
            <person name="Myers G."/>
            <person name="Karagic N."/>
            <person name="Meyer A."/>
            <person name="Pippel M."/>
            <person name="Reichard M."/>
            <person name="Winkler S."/>
            <person name="Tracey A."/>
            <person name="Sims Y."/>
            <person name="Howe K."/>
            <person name="Rhie A."/>
            <person name="Formenti G."/>
            <person name="Durbin R."/>
            <person name="Fedrigo O."/>
            <person name="Jarvis E.D."/>
        </authorList>
    </citation>
    <scope>NUCLEOTIDE SEQUENCE [LARGE SCALE GENOMIC DNA]</scope>
</reference>
<feature type="compositionally biased region" description="Polar residues" evidence="6">
    <location>
        <begin position="630"/>
        <end position="641"/>
    </location>
</feature>
<dbReference type="Pfam" id="PF00018">
    <property type="entry name" value="SH3_1"/>
    <property type="match status" value="2"/>
</dbReference>
<dbReference type="Ensembl" id="ENSELUT00000000133.3">
    <property type="protein sequence ID" value="ENSELUP00000033662.3"/>
    <property type="gene ID" value="ENSELUG00000011973.3"/>
</dbReference>
<feature type="region of interest" description="Disordered" evidence="6">
    <location>
        <begin position="50"/>
        <end position="70"/>
    </location>
</feature>
<dbReference type="Bgee" id="ENSELUG00000011973">
    <property type="expression patterns" value="Expressed in heart and 14 other cell types or tissues"/>
</dbReference>
<evidence type="ECO:0000313" key="10">
    <source>
        <dbReference type="Ensembl" id="ENSELUP00000033662.3"/>
    </source>
</evidence>
<reference evidence="10" key="4">
    <citation type="submission" date="2025-09" db="UniProtKB">
        <authorList>
            <consortium name="Ensembl"/>
        </authorList>
    </citation>
    <scope>IDENTIFICATION</scope>
</reference>
<dbReference type="PROSITE" id="PS50831">
    <property type="entry name" value="SOHO"/>
    <property type="match status" value="1"/>
</dbReference>
<organism evidence="10 11">
    <name type="scientific">Esox lucius</name>
    <name type="common">Northern pike</name>
    <dbReference type="NCBI Taxonomy" id="8010"/>
    <lineage>
        <taxon>Eukaryota</taxon>
        <taxon>Metazoa</taxon>
        <taxon>Chordata</taxon>
        <taxon>Craniata</taxon>
        <taxon>Vertebrata</taxon>
        <taxon>Euteleostomi</taxon>
        <taxon>Actinopterygii</taxon>
        <taxon>Neopterygii</taxon>
        <taxon>Teleostei</taxon>
        <taxon>Protacanthopterygii</taxon>
        <taxon>Esociformes</taxon>
        <taxon>Esocidae</taxon>
        <taxon>Esox</taxon>
    </lineage>
</organism>
<evidence type="ECO:0008006" key="12">
    <source>
        <dbReference type="Google" id="ProtNLM"/>
    </source>
</evidence>
<feature type="compositionally biased region" description="Basic and acidic residues" evidence="6">
    <location>
        <begin position="368"/>
        <end position="377"/>
    </location>
</feature>
<keyword evidence="11" id="KW-1185">Reference proteome</keyword>
<feature type="region of interest" description="Disordered" evidence="6">
    <location>
        <begin position="901"/>
        <end position="920"/>
    </location>
</feature>
<dbReference type="InterPro" id="IPR036028">
    <property type="entry name" value="SH3-like_dom_sf"/>
</dbReference>
<feature type="compositionally biased region" description="Basic and acidic residues" evidence="6">
    <location>
        <begin position="488"/>
        <end position="497"/>
    </location>
</feature>
<dbReference type="FunFam" id="2.30.30.40:FF:000001">
    <property type="entry name" value="Sorbin and SH3 domain-containing protein 1 isoform 2"/>
    <property type="match status" value="1"/>
</dbReference>
<feature type="domain" description="SH3" evidence="8">
    <location>
        <begin position="1423"/>
        <end position="1482"/>
    </location>
</feature>
<feature type="compositionally biased region" description="Polar residues" evidence="6">
    <location>
        <begin position="455"/>
        <end position="470"/>
    </location>
</feature>